<keyword evidence="7" id="KW-0804">Transcription</keyword>
<evidence type="ECO:0000256" key="2">
    <source>
        <dbReference type="ARBA" id="ARBA00022723"/>
    </source>
</evidence>
<name>A0A674J3T0_9SAUR</name>
<dbReference type="GO" id="GO:0000981">
    <property type="term" value="F:DNA-binding transcription factor activity, RNA polymerase II-specific"/>
    <property type="evidence" value="ECO:0007669"/>
    <property type="project" value="TreeGrafter"/>
</dbReference>
<keyword evidence="12" id="KW-1185">Reference proteome</keyword>
<dbReference type="InterPro" id="IPR036236">
    <property type="entry name" value="Znf_C2H2_sf"/>
</dbReference>
<evidence type="ECO:0000256" key="6">
    <source>
        <dbReference type="ARBA" id="ARBA00023015"/>
    </source>
</evidence>
<dbReference type="GO" id="GO:0000978">
    <property type="term" value="F:RNA polymerase II cis-regulatory region sequence-specific DNA binding"/>
    <property type="evidence" value="ECO:0007669"/>
    <property type="project" value="TreeGrafter"/>
</dbReference>
<dbReference type="AlphaFoldDB" id="A0A674J3T0"/>
<dbReference type="GeneTree" id="ENSGT01150000286971"/>
<dbReference type="Ensembl" id="ENSTMTT00000017080.1">
    <property type="protein sequence ID" value="ENSTMTP00000016491.1"/>
    <property type="gene ID" value="ENSTMTG00000012070.1"/>
</dbReference>
<evidence type="ECO:0000259" key="10">
    <source>
        <dbReference type="PROSITE" id="PS50157"/>
    </source>
</evidence>
<feature type="domain" description="C2H2-type" evidence="10">
    <location>
        <begin position="152"/>
        <end position="179"/>
    </location>
</feature>
<dbReference type="PROSITE" id="PS50157">
    <property type="entry name" value="ZINC_FINGER_C2H2_2"/>
    <property type="match status" value="3"/>
</dbReference>
<sequence>EWCLGRLLWGRLMPDCPFVPAGERLASVAGAEDAAPGRGGTSTDVELVGAWHKDPAAGAEEAVLGDSARVEEAVPGGSADAEPARHRAHTGERPFPCPVCGKAFALSATLLRHQLVHTGERPYRCGECGRSYTQSSYLRQHQRSAHAGQRPHTCPDCGRAFADRANLLRHQRGHTSAQPHTCAECGRCFPWLRTSAHTVGSAPTPVPSVGATL</sequence>
<proteinExistence type="predicted"/>
<dbReference type="Proteomes" id="UP000472274">
    <property type="component" value="Unplaced"/>
</dbReference>
<dbReference type="GO" id="GO:0005634">
    <property type="term" value="C:nucleus"/>
    <property type="evidence" value="ECO:0007669"/>
    <property type="project" value="UniProtKB-SubCell"/>
</dbReference>
<dbReference type="InParanoid" id="A0A674J3T0"/>
<dbReference type="GO" id="GO:0008270">
    <property type="term" value="F:zinc ion binding"/>
    <property type="evidence" value="ECO:0007669"/>
    <property type="project" value="UniProtKB-KW"/>
</dbReference>
<evidence type="ECO:0000256" key="7">
    <source>
        <dbReference type="ARBA" id="ARBA00023163"/>
    </source>
</evidence>
<keyword evidence="6" id="KW-0805">Transcription regulation</keyword>
<dbReference type="PANTHER" id="PTHR23226">
    <property type="entry name" value="ZINC FINGER AND SCAN DOMAIN-CONTAINING"/>
    <property type="match status" value="1"/>
</dbReference>
<dbReference type="Gene3D" id="3.30.160.60">
    <property type="entry name" value="Classic Zinc Finger"/>
    <property type="match status" value="4"/>
</dbReference>
<evidence type="ECO:0000313" key="12">
    <source>
        <dbReference type="Proteomes" id="UP000472274"/>
    </source>
</evidence>
<keyword evidence="4 9" id="KW-0863">Zinc-finger</keyword>
<comment type="subcellular location">
    <subcellularLocation>
        <location evidence="1">Nucleus</location>
    </subcellularLocation>
</comment>
<dbReference type="SMART" id="SM00355">
    <property type="entry name" value="ZnF_C2H2"/>
    <property type="match status" value="3"/>
</dbReference>
<evidence type="ECO:0000256" key="9">
    <source>
        <dbReference type="PROSITE-ProRule" id="PRU00042"/>
    </source>
</evidence>
<reference evidence="11" key="2">
    <citation type="submission" date="2025-09" db="UniProtKB">
        <authorList>
            <consortium name="Ensembl"/>
        </authorList>
    </citation>
    <scope>IDENTIFICATION</scope>
</reference>
<feature type="domain" description="C2H2-type" evidence="10">
    <location>
        <begin position="123"/>
        <end position="151"/>
    </location>
</feature>
<dbReference type="PROSITE" id="PS00028">
    <property type="entry name" value="ZINC_FINGER_C2H2_1"/>
    <property type="match status" value="3"/>
</dbReference>
<organism evidence="11 12">
    <name type="scientific">Terrapene triunguis</name>
    <name type="common">Three-toed box turtle</name>
    <dbReference type="NCBI Taxonomy" id="2587831"/>
    <lineage>
        <taxon>Eukaryota</taxon>
        <taxon>Metazoa</taxon>
        <taxon>Chordata</taxon>
        <taxon>Craniata</taxon>
        <taxon>Vertebrata</taxon>
        <taxon>Euteleostomi</taxon>
        <taxon>Archelosauria</taxon>
        <taxon>Testudinata</taxon>
        <taxon>Testudines</taxon>
        <taxon>Cryptodira</taxon>
        <taxon>Durocryptodira</taxon>
        <taxon>Testudinoidea</taxon>
        <taxon>Emydidae</taxon>
        <taxon>Terrapene</taxon>
    </lineage>
</organism>
<dbReference type="InterPro" id="IPR013087">
    <property type="entry name" value="Znf_C2H2_type"/>
</dbReference>
<evidence type="ECO:0000256" key="4">
    <source>
        <dbReference type="ARBA" id="ARBA00022771"/>
    </source>
</evidence>
<evidence type="ECO:0000256" key="5">
    <source>
        <dbReference type="ARBA" id="ARBA00022833"/>
    </source>
</evidence>
<protein>
    <recommendedName>
        <fullName evidence="10">C2H2-type domain-containing protein</fullName>
    </recommendedName>
</protein>
<keyword evidence="5" id="KW-0862">Zinc</keyword>
<keyword evidence="2" id="KW-0479">Metal-binding</keyword>
<feature type="domain" description="C2H2-type" evidence="10">
    <location>
        <begin position="95"/>
        <end position="122"/>
    </location>
</feature>
<accession>A0A674J3T0</accession>
<dbReference type="SUPFAM" id="SSF57667">
    <property type="entry name" value="beta-beta-alpha zinc fingers"/>
    <property type="match status" value="2"/>
</dbReference>
<keyword evidence="3" id="KW-0677">Repeat</keyword>
<evidence type="ECO:0000313" key="11">
    <source>
        <dbReference type="Ensembl" id="ENSTMTP00000016491.1"/>
    </source>
</evidence>
<evidence type="ECO:0000256" key="1">
    <source>
        <dbReference type="ARBA" id="ARBA00004123"/>
    </source>
</evidence>
<reference evidence="11" key="1">
    <citation type="submission" date="2025-08" db="UniProtKB">
        <authorList>
            <consortium name="Ensembl"/>
        </authorList>
    </citation>
    <scope>IDENTIFICATION</scope>
</reference>
<dbReference type="FunFam" id="3.30.160.60:FF:000358">
    <property type="entry name" value="zinc finger protein 24"/>
    <property type="match status" value="1"/>
</dbReference>
<dbReference type="FunFam" id="3.30.160.60:FF:000751">
    <property type="entry name" value="zinc finger protein 629 isoform X2"/>
    <property type="match status" value="1"/>
</dbReference>
<evidence type="ECO:0000256" key="3">
    <source>
        <dbReference type="ARBA" id="ARBA00022737"/>
    </source>
</evidence>
<dbReference type="Pfam" id="PF00096">
    <property type="entry name" value="zf-C2H2"/>
    <property type="match status" value="3"/>
</dbReference>
<dbReference type="FunFam" id="3.30.160.60:FF:000495">
    <property type="entry name" value="zinc finger protein 668"/>
    <property type="match status" value="1"/>
</dbReference>
<evidence type="ECO:0000256" key="8">
    <source>
        <dbReference type="ARBA" id="ARBA00023242"/>
    </source>
</evidence>
<keyword evidence="8" id="KW-0539">Nucleus</keyword>
<dbReference type="PANTHER" id="PTHR23226:SF416">
    <property type="entry name" value="FI01424P"/>
    <property type="match status" value="1"/>
</dbReference>